<evidence type="ECO:0000256" key="1">
    <source>
        <dbReference type="ARBA" id="ARBA00011073"/>
    </source>
</evidence>
<dbReference type="PROSITE" id="PS51892">
    <property type="entry name" value="SUBTILASE"/>
    <property type="match status" value="1"/>
</dbReference>
<dbReference type="RefSeq" id="WP_379515121.1">
    <property type="nucleotide sequence ID" value="NZ_JBHSPA010000022.1"/>
</dbReference>
<dbReference type="InterPro" id="IPR000209">
    <property type="entry name" value="Peptidase_S8/S53_dom"/>
</dbReference>
<dbReference type="PROSITE" id="PS00138">
    <property type="entry name" value="SUBTILASE_SER"/>
    <property type="match status" value="1"/>
</dbReference>
<feature type="active site" description="Charge relay system" evidence="5">
    <location>
        <position position="149"/>
    </location>
</feature>
<feature type="compositionally biased region" description="Low complexity" evidence="7">
    <location>
        <begin position="28"/>
        <end position="38"/>
    </location>
</feature>
<dbReference type="SUPFAM" id="SSF52743">
    <property type="entry name" value="Subtilisin-like"/>
    <property type="match status" value="1"/>
</dbReference>
<dbReference type="InterPro" id="IPR023827">
    <property type="entry name" value="Peptidase_S8_Asp-AS"/>
</dbReference>
<comment type="caution">
    <text evidence="9">The sequence shown here is derived from an EMBL/GenBank/DDBJ whole genome shotgun (WGS) entry which is preliminary data.</text>
</comment>
<dbReference type="PANTHER" id="PTHR43806">
    <property type="entry name" value="PEPTIDASE S8"/>
    <property type="match status" value="1"/>
</dbReference>
<dbReference type="InterPro" id="IPR036852">
    <property type="entry name" value="Peptidase_S8/S53_dom_sf"/>
</dbReference>
<dbReference type="PRINTS" id="PR00723">
    <property type="entry name" value="SUBTILISIN"/>
</dbReference>
<evidence type="ECO:0000256" key="3">
    <source>
        <dbReference type="ARBA" id="ARBA00022801"/>
    </source>
</evidence>
<evidence type="ECO:0000313" key="10">
    <source>
        <dbReference type="Proteomes" id="UP001596058"/>
    </source>
</evidence>
<keyword evidence="3 5" id="KW-0378">Hydrolase</keyword>
<evidence type="ECO:0000256" key="6">
    <source>
        <dbReference type="RuleBase" id="RU003355"/>
    </source>
</evidence>
<proteinExistence type="inferred from homology"/>
<feature type="active site" description="Charge relay system" evidence="5">
    <location>
        <position position="118"/>
    </location>
</feature>
<evidence type="ECO:0000256" key="7">
    <source>
        <dbReference type="SAM" id="MobiDB-lite"/>
    </source>
</evidence>
<evidence type="ECO:0000256" key="5">
    <source>
        <dbReference type="PROSITE-ProRule" id="PRU01240"/>
    </source>
</evidence>
<evidence type="ECO:0000256" key="4">
    <source>
        <dbReference type="ARBA" id="ARBA00022825"/>
    </source>
</evidence>
<dbReference type="Gene3D" id="3.40.50.200">
    <property type="entry name" value="Peptidase S8/S53 domain"/>
    <property type="match status" value="1"/>
</dbReference>
<dbReference type="Proteomes" id="UP001596058">
    <property type="component" value="Unassembled WGS sequence"/>
</dbReference>
<evidence type="ECO:0000313" key="9">
    <source>
        <dbReference type="EMBL" id="MFC5825613.1"/>
    </source>
</evidence>
<evidence type="ECO:0000256" key="2">
    <source>
        <dbReference type="ARBA" id="ARBA00022670"/>
    </source>
</evidence>
<evidence type="ECO:0000259" key="8">
    <source>
        <dbReference type="Pfam" id="PF00082"/>
    </source>
</evidence>
<dbReference type="PROSITE" id="PS00136">
    <property type="entry name" value="SUBTILASE_ASP"/>
    <property type="match status" value="1"/>
</dbReference>
<sequence>MGERYSVLRDMSGVRTAGPFESTGAGGPAPSQAAAAGSEPHVEVVELGKRELREVSRDPEVRAVAPVMPTRLIQPIEDGSEGRAEAEAAAAAATWGVKAVGADVSMRTGADTIVAVLDTGIDATHPTFTGVTLIQEDFSGSGVGDKQGHGTHCAGTIFGRPVEGTRIGVAPGVTRALIGKVLADDGSGDTEGLLRGLEWALHQGAQVISMSLGFDFPGMVQRMVDGGRQPRFATSRALEAYRANLRLFDALMRMVAAREALGLGALVVAAAGNESERQTGPDFEIAVSLPAAAEGIIAVGALAQSPTGNGLVIAPFSNTFPQISAPGVGVISARNGGGLRSLSGTSMATPHVAGAAALWWEEVTKSPLPATSSTVTARLLAGAVVSPLAAGVDVADRGVGLVRAP</sequence>
<dbReference type="PANTHER" id="PTHR43806:SF11">
    <property type="entry name" value="CEREVISIN-RELATED"/>
    <property type="match status" value="1"/>
</dbReference>
<dbReference type="EMBL" id="JBHSPA010000022">
    <property type="protein sequence ID" value="MFC5825613.1"/>
    <property type="molecule type" value="Genomic_DNA"/>
</dbReference>
<dbReference type="InterPro" id="IPR050131">
    <property type="entry name" value="Peptidase_S8_subtilisin-like"/>
</dbReference>
<keyword evidence="2 5" id="KW-0645">Protease</keyword>
<dbReference type="InterPro" id="IPR015500">
    <property type="entry name" value="Peptidase_S8_subtilisin-rel"/>
</dbReference>
<accession>A0ABW1CJ16</accession>
<dbReference type="Pfam" id="PF00082">
    <property type="entry name" value="Peptidase_S8"/>
    <property type="match status" value="1"/>
</dbReference>
<reference evidence="10" key="1">
    <citation type="journal article" date="2019" name="Int. J. Syst. Evol. Microbiol.">
        <title>The Global Catalogue of Microorganisms (GCM) 10K type strain sequencing project: providing services to taxonomists for standard genome sequencing and annotation.</title>
        <authorList>
            <consortium name="The Broad Institute Genomics Platform"/>
            <consortium name="The Broad Institute Genome Sequencing Center for Infectious Disease"/>
            <person name="Wu L."/>
            <person name="Ma J."/>
        </authorList>
    </citation>
    <scope>NUCLEOTIDE SEQUENCE [LARGE SCALE GENOMIC DNA]</scope>
    <source>
        <strain evidence="10">CCUG 53903</strain>
    </source>
</reference>
<protein>
    <submittedName>
        <fullName evidence="9">S8 family serine peptidase</fullName>
    </submittedName>
</protein>
<keyword evidence="10" id="KW-1185">Reference proteome</keyword>
<gene>
    <name evidence="9" type="ORF">ACFPZ3_17265</name>
</gene>
<dbReference type="InterPro" id="IPR023828">
    <property type="entry name" value="Peptidase_S8_Ser-AS"/>
</dbReference>
<keyword evidence="4 5" id="KW-0720">Serine protease</keyword>
<dbReference type="CDD" id="cd07480">
    <property type="entry name" value="Peptidases_S8_12"/>
    <property type="match status" value="1"/>
</dbReference>
<name>A0ABW1CJ16_9ACTN</name>
<feature type="domain" description="Peptidase S8/S53" evidence="8">
    <location>
        <begin position="109"/>
        <end position="382"/>
    </location>
</feature>
<organism evidence="9 10">
    <name type="scientific">Nonomuraea insulae</name>
    <dbReference type="NCBI Taxonomy" id="1616787"/>
    <lineage>
        <taxon>Bacteria</taxon>
        <taxon>Bacillati</taxon>
        <taxon>Actinomycetota</taxon>
        <taxon>Actinomycetes</taxon>
        <taxon>Streptosporangiales</taxon>
        <taxon>Streptosporangiaceae</taxon>
        <taxon>Nonomuraea</taxon>
    </lineage>
</organism>
<feature type="region of interest" description="Disordered" evidence="7">
    <location>
        <begin position="1"/>
        <end position="39"/>
    </location>
</feature>
<feature type="active site" description="Charge relay system" evidence="5">
    <location>
        <position position="346"/>
    </location>
</feature>
<comment type="similarity">
    <text evidence="1 5 6">Belongs to the peptidase S8 family.</text>
</comment>